<gene>
    <name evidence="2" type="ORF">MESS2_1270010</name>
</gene>
<dbReference type="AlphaFoldDB" id="M5EJE4"/>
<keyword evidence="3" id="KW-1185">Reference proteome</keyword>
<sequence length="20" mass="2119">MQTAANRKFAAVNATKPQDG</sequence>
<protein>
    <submittedName>
        <fullName evidence="2">Uncharacterized protein</fullName>
    </submittedName>
</protein>
<feature type="region of interest" description="Disordered" evidence="1">
    <location>
        <begin position="1"/>
        <end position="20"/>
    </location>
</feature>
<organism evidence="2 3">
    <name type="scientific">Mesorhizobium metallidurans STM 2683</name>
    <dbReference type="NCBI Taxonomy" id="1297569"/>
    <lineage>
        <taxon>Bacteria</taxon>
        <taxon>Pseudomonadati</taxon>
        <taxon>Pseudomonadota</taxon>
        <taxon>Alphaproteobacteria</taxon>
        <taxon>Hyphomicrobiales</taxon>
        <taxon>Phyllobacteriaceae</taxon>
        <taxon>Mesorhizobium</taxon>
    </lineage>
</organism>
<reference evidence="2 3" key="1">
    <citation type="submission" date="2013-02" db="EMBL/GenBank/DDBJ databases">
        <authorList>
            <person name="Genoscope - CEA"/>
        </authorList>
    </citation>
    <scope>NUCLEOTIDE SEQUENCE [LARGE SCALE GENOMIC DNA]</scope>
    <source>
        <strain evidence="2 3">STM 2683</strain>
    </source>
</reference>
<proteinExistence type="predicted"/>
<evidence type="ECO:0000313" key="2">
    <source>
        <dbReference type="EMBL" id="CCV04320.1"/>
    </source>
</evidence>
<dbReference type="Proteomes" id="UP000012062">
    <property type="component" value="Unassembled WGS sequence"/>
</dbReference>
<accession>M5EJE4</accession>
<dbReference type="EMBL" id="CAUM01000032">
    <property type="protein sequence ID" value="CCV04320.1"/>
    <property type="molecule type" value="Genomic_DNA"/>
</dbReference>
<evidence type="ECO:0000313" key="3">
    <source>
        <dbReference type="Proteomes" id="UP000012062"/>
    </source>
</evidence>
<name>M5EJE4_9HYPH</name>
<comment type="caution">
    <text evidence="2">The sequence shown here is derived from an EMBL/GenBank/DDBJ whole genome shotgun (WGS) entry which is preliminary data.</text>
</comment>
<evidence type="ECO:0000256" key="1">
    <source>
        <dbReference type="SAM" id="MobiDB-lite"/>
    </source>
</evidence>